<accession>W9CPV6</accession>
<feature type="region of interest" description="Disordered" evidence="1">
    <location>
        <begin position="1"/>
        <end position="34"/>
    </location>
</feature>
<dbReference type="HOGENOM" id="CLU_725954_0_0_1"/>
<feature type="compositionally biased region" description="Low complexity" evidence="1">
    <location>
        <begin position="16"/>
        <end position="30"/>
    </location>
</feature>
<protein>
    <recommendedName>
        <fullName evidence="2">2EXR domain-containing protein</fullName>
    </recommendedName>
</protein>
<reference evidence="3 4" key="1">
    <citation type="journal article" date="2014" name="Genome Announc.">
        <title>Draft genome sequence of Sclerotinia borealis, a psychrophilic plant pathogenic fungus.</title>
        <authorList>
            <person name="Mardanov A.V."/>
            <person name="Beletsky A.V."/>
            <person name="Kadnikov V.V."/>
            <person name="Ignatov A.N."/>
            <person name="Ravin N.V."/>
        </authorList>
    </citation>
    <scope>NUCLEOTIDE SEQUENCE [LARGE SCALE GENOMIC DNA]</scope>
    <source>
        <strain evidence="4">F-4157</strain>
    </source>
</reference>
<feature type="domain" description="2EXR" evidence="2">
    <location>
        <begin position="74"/>
        <end position="159"/>
    </location>
</feature>
<organism evidence="3 4">
    <name type="scientific">Sclerotinia borealis (strain F-4128)</name>
    <dbReference type="NCBI Taxonomy" id="1432307"/>
    <lineage>
        <taxon>Eukaryota</taxon>
        <taxon>Fungi</taxon>
        <taxon>Dikarya</taxon>
        <taxon>Ascomycota</taxon>
        <taxon>Pezizomycotina</taxon>
        <taxon>Leotiomycetes</taxon>
        <taxon>Helotiales</taxon>
        <taxon>Sclerotiniaceae</taxon>
        <taxon>Sclerotinia</taxon>
    </lineage>
</organism>
<dbReference type="EMBL" id="AYSA01000053">
    <property type="protein sequence ID" value="ESZ98098.1"/>
    <property type="molecule type" value="Genomic_DNA"/>
</dbReference>
<sequence length="381" mass="43683">MEEPPNLSIHDRHTQDTQTAEAQATSSSASPYISTQISSQRLGLDSAIPGSFDSTLGRRLLPGGTQSMSRFNTFTKFPQLPREIQRMVWRETLPGPKILLIKPILRNGIPRPRTTPGDTPPIILPPQTYIRYKSNYSMPSTILASKEALDVVSKQTLPIRKSFIRNHIPRQPFRKKILLEIKSDTVYIELEDLAYLCNAPLPRRILGDLWPWMDFEEKGMVNLALVPPCNSRSRMLLTYVGGIIHILPCVRHLTFIIADETQNLLPAERDLAFEDPIDVDYALDLFAKDPREVACEDLPKHHHVREEEDIKFDMAELKKIRLKNADQFRRPFIIPEDLVIDFKIVILREKAEELARRKKRFYALKKLINKGLDVPSQGVSH</sequence>
<evidence type="ECO:0000259" key="2">
    <source>
        <dbReference type="Pfam" id="PF20150"/>
    </source>
</evidence>
<dbReference type="Proteomes" id="UP000019487">
    <property type="component" value="Unassembled WGS sequence"/>
</dbReference>
<keyword evidence="4" id="KW-1185">Reference proteome</keyword>
<comment type="caution">
    <text evidence="3">The sequence shown here is derived from an EMBL/GenBank/DDBJ whole genome shotgun (WGS) entry which is preliminary data.</text>
</comment>
<evidence type="ECO:0000313" key="3">
    <source>
        <dbReference type="EMBL" id="ESZ98098.1"/>
    </source>
</evidence>
<dbReference type="AlphaFoldDB" id="W9CPV6"/>
<gene>
    <name evidence="3" type="ORF">SBOR_1477</name>
</gene>
<name>W9CPV6_SCLBF</name>
<dbReference type="Pfam" id="PF20150">
    <property type="entry name" value="2EXR"/>
    <property type="match status" value="1"/>
</dbReference>
<dbReference type="InterPro" id="IPR045518">
    <property type="entry name" value="2EXR"/>
</dbReference>
<dbReference type="OrthoDB" id="3561261at2759"/>
<evidence type="ECO:0000256" key="1">
    <source>
        <dbReference type="SAM" id="MobiDB-lite"/>
    </source>
</evidence>
<evidence type="ECO:0000313" key="4">
    <source>
        <dbReference type="Proteomes" id="UP000019487"/>
    </source>
</evidence>
<proteinExistence type="predicted"/>